<organism evidence="2 3">
    <name type="scientific">Ciceribacter ferrooxidans</name>
    <dbReference type="NCBI Taxonomy" id="2509717"/>
    <lineage>
        <taxon>Bacteria</taxon>
        <taxon>Pseudomonadati</taxon>
        <taxon>Pseudomonadota</taxon>
        <taxon>Alphaproteobacteria</taxon>
        <taxon>Hyphomicrobiales</taxon>
        <taxon>Rhizobiaceae</taxon>
        <taxon>Ciceribacter</taxon>
    </lineage>
</organism>
<keyword evidence="1" id="KW-0472">Membrane</keyword>
<keyword evidence="1" id="KW-0812">Transmembrane</keyword>
<name>A0A4Q2T4M4_9HYPH</name>
<comment type="caution">
    <text evidence="2">The sequence shown here is derived from an EMBL/GenBank/DDBJ whole genome shotgun (WGS) entry which is preliminary data.</text>
</comment>
<gene>
    <name evidence="2" type="ORF">EUU22_13225</name>
</gene>
<sequence>MTANTAASTLSTSGLKAGALLPSMMSVLFGLFMIGFVGFSQLDVVHNAAHDTRHANAFPCH</sequence>
<keyword evidence="3" id="KW-1185">Reference proteome</keyword>
<dbReference type="InterPro" id="IPR012667">
    <property type="entry name" value="CbtB_put"/>
</dbReference>
<dbReference type="Pfam" id="PF09489">
    <property type="entry name" value="CbtB"/>
    <property type="match status" value="1"/>
</dbReference>
<dbReference type="Proteomes" id="UP000291088">
    <property type="component" value="Unassembled WGS sequence"/>
</dbReference>
<protein>
    <submittedName>
        <fullName evidence="2">Cobalt transporter</fullName>
    </submittedName>
</protein>
<evidence type="ECO:0000313" key="3">
    <source>
        <dbReference type="Proteomes" id="UP000291088"/>
    </source>
</evidence>
<keyword evidence="1" id="KW-1133">Transmembrane helix</keyword>
<evidence type="ECO:0000313" key="2">
    <source>
        <dbReference type="EMBL" id="RYC12020.1"/>
    </source>
</evidence>
<dbReference type="OrthoDB" id="9813304at2"/>
<evidence type="ECO:0000256" key="1">
    <source>
        <dbReference type="SAM" id="Phobius"/>
    </source>
</evidence>
<proteinExistence type="predicted"/>
<dbReference type="EMBL" id="SDVB01000238">
    <property type="protein sequence ID" value="RYC12020.1"/>
    <property type="molecule type" value="Genomic_DNA"/>
</dbReference>
<dbReference type="RefSeq" id="WP_112690132.1">
    <property type="nucleotide sequence ID" value="NZ_SDVB01000238.1"/>
</dbReference>
<accession>A0A4Q2T4M4</accession>
<reference evidence="2 3" key="1">
    <citation type="submission" date="2019-01" db="EMBL/GenBank/DDBJ databases">
        <authorList>
            <person name="Deng T."/>
        </authorList>
    </citation>
    <scope>NUCLEOTIDE SEQUENCE [LARGE SCALE GENOMIC DNA]</scope>
    <source>
        <strain evidence="2 3">F8825</strain>
    </source>
</reference>
<feature type="transmembrane region" description="Helical" evidence="1">
    <location>
        <begin position="20"/>
        <end position="39"/>
    </location>
</feature>
<dbReference type="NCBIfam" id="TIGR02459">
    <property type="entry name" value="CbtB"/>
    <property type="match status" value="1"/>
</dbReference>
<dbReference type="AlphaFoldDB" id="A0A4Q2T4M4"/>